<dbReference type="InParanoid" id="A0A6P8J7N0"/>
<proteinExistence type="inferred from homology"/>
<dbReference type="OrthoDB" id="421993at2759"/>
<dbReference type="FunCoup" id="A0A6P8J7N0">
    <property type="interactions" value="816"/>
</dbReference>
<dbReference type="PROSITE" id="PS00571">
    <property type="entry name" value="AMIDASES"/>
    <property type="match status" value="1"/>
</dbReference>
<dbReference type="NCBIfam" id="NF005565">
    <property type="entry name" value="PRK07235.1"/>
    <property type="match status" value="1"/>
</dbReference>
<comment type="similarity">
    <text evidence="1">Belongs to the amidase family.</text>
</comment>
<dbReference type="KEGG" id="aten:116307102"/>
<evidence type="ECO:0000313" key="4">
    <source>
        <dbReference type="RefSeq" id="XP_031573110.1"/>
    </source>
</evidence>
<evidence type="ECO:0000313" key="3">
    <source>
        <dbReference type="Proteomes" id="UP000515163"/>
    </source>
</evidence>
<name>A0A6P8J7N0_ACTTE</name>
<dbReference type="InterPro" id="IPR036928">
    <property type="entry name" value="AS_sf"/>
</dbReference>
<dbReference type="PANTHER" id="PTHR11895">
    <property type="entry name" value="TRANSAMIDASE"/>
    <property type="match status" value="1"/>
</dbReference>
<gene>
    <name evidence="4" type="primary">LOC116307102</name>
</gene>
<dbReference type="SUPFAM" id="SSF75304">
    <property type="entry name" value="Amidase signature (AS) enzymes"/>
    <property type="match status" value="1"/>
</dbReference>
<keyword evidence="3" id="KW-1185">Reference proteome</keyword>
<dbReference type="InterPro" id="IPR020556">
    <property type="entry name" value="Amidase_CS"/>
</dbReference>
<dbReference type="InterPro" id="IPR023631">
    <property type="entry name" value="Amidase_dom"/>
</dbReference>
<dbReference type="GO" id="GO:0003824">
    <property type="term" value="F:catalytic activity"/>
    <property type="evidence" value="ECO:0007669"/>
    <property type="project" value="InterPro"/>
</dbReference>
<organism evidence="3 4">
    <name type="scientific">Actinia tenebrosa</name>
    <name type="common">Australian red waratah sea anemone</name>
    <dbReference type="NCBI Taxonomy" id="6105"/>
    <lineage>
        <taxon>Eukaryota</taxon>
        <taxon>Metazoa</taxon>
        <taxon>Cnidaria</taxon>
        <taxon>Anthozoa</taxon>
        <taxon>Hexacorallia</taxon>
        <taxon>Actiniaria</taxon>
        <taxon>Actiniidae</taxon>
        <taxon>Actinia</taxon>
    </lineage>
</organism>
<dbReference type="Gene3D" id="3.90.1300.10">
    <property type="entry name" value="Amidase signature (AS) domain"/>
    <property type="match status" value="1"/>
</dbReference>
<dbReference type="Proteomes" id="UP000515163">
    <property type="component" value="Unplaced"/>
</dbReference>
<dbReference type="InterPro" id="IPR000120">
    <property type="entry name" value="Amidase"/>
</dbReference>
<evidence type="ECO:0000256" key="1">
    <source>
        <dbReference type="ARBA" id="ARBA00009199"/>
    </source>
</evidence>
<dbReference type="GeneID" id="116307102"/>
<protein>
    <submittedName>
        <fullName evidence="4">Uncharacterized protein LOC116307102</fullName>
    </submittedName>
</protein>
<accession>A0A6P8J7N0</accession>
<reference evidence="4" key="1">
    <citation type="submission" date="2025-08" db="UniProtKB">
        <authorList>
            <consortium name="RefSeq"/>
        </authorList>
    </citation>
    <scope>IDENTIFICATION</scope>
    <source>
        <tissue evidence="4">Tentacle</tissue>
    </source>
</reference>
<evidence type="ECO:0000259" key="2">
    <source>
        <dbReference type="Pfam" id="PF01425"/>
    </source>
</evidence>
<sequence length="522" mass="56701">MAVNPSTLEFQKYNPPSSKEIERISKCLGFQLNEDELHVYQEQIASSLSSSYERLRELPDPKLPVKYPRDPGYRPAANENPFNAWYWKCEVKGAKQGKLHGRTVVLKDSICLAGVPMMIGSRVLEGYIPEMDASVVTRVLDAGGTIVGKAVCEDLCWSAASYTSATGPVRNPHDETRMTGGSSSGCAALLAAGLVDMAIGGDQGGSIRIPASRCGIVGLKPTHGLVPYTGAFSLEPSIDHLGPMARTVYDVALLLEVIAGYDGGRDARQSLQVDQDICYTEKLKDGISGLRVGILKEGFEHKKLEHDVDDMVRQAAQQLALLTGVPMKEISVPMHKDGVAISTAISDFGIWKSLFNGKCIGTSDKSYQITSLHQALQKGIKARANEMSEDAKLTAITGKYLHDQGQYLLLSKARNLGRMLEEEYDEALQNVDVLVLPTTPMKAKPIPPSTSTLRDRLNLLKEHSGNCPFNITGHPAVSIPVGLSQGLPVGMLVVGRKFDESTILRVAYALEKTRVGSIEPRK</sequence>
<dbReference type="Pfam" id="PF01425">
    <property type="entry name" value="Amidase"/>
    <property type="match status" value="1"/>
</dbReference>
<feature type="domain" description="Amidase" evidence="2">
    <location>
        <begin position="92"/>
        <end position="504"/>
    </location>
</feature>
<dbReference type="PANTHER" id="PTHR11895:SF170">
    <property type="entry name" value="AMIDASE"/>
    <property type="match status" value="1"/>
</dbReference>
<dbReference type="RefSeq" id="XP_031573110.1">
    <property type="nucleotide sequence ID" value="XM_031717250.1"/>
</dbReference>
<dbReference type="AlphaFoldDB" id="A0A6P8J7N0"/>